<dbReference type="PROSITE" id="PS51257">
    <property type="entry name" value="PROKAR_LIPOPROTEIN"/>
    <property type="match status" value="1"/>
</dbReference>
<comment type="caution">
    <text evidence="2">The sequence shown here is derived from an EMBL/GenBank/DDBJ whole genome shotgun (WGS) entry which is preliminary data.</text>
</comment>
<sequence>MSTRTRLAPVLIPASVVLAVGLLALGCSTKVDGAAHPVADHPTSSRVLAELLLEPSLFPPRYSAIVLPPQAVSQAAPDLTGVPPGARVDPAGCKPPVQDYGTDGTAMMVGTDNVNRSTITIELVRVRTPLAELGAQIAECPEVTATRNGVESTVATVLTPPPPMDADETLALHRTVNSGRGGQDVTQSMVTLFAQVGDVRVQATSMSFGAAHDTATLDDLFTSAVLRVRAG</sequence>
<dbReference type="Pfam" id="PF18702">
    <property type="entry name" value="DUF5642"/>
    <property type="match status" value="1"/>
</dbReference>
<protein>
    <submittedName>
        <fullName evidence="2">Sensor domain-containing protein</fullName>
    </submittedName>
</protein>
<proteinExistence type="predicted"/>
<dbReference type="InterPro" id="IPR041313">
    <property type="entry name" value="DUF5642"/>
</dbReference>
<reference evidence="2 3" key="1">
    <citation type="submission" date="2018-11" db="EMBL/GenBank/DDBJ databases">
        <title>Rhodococcus spongicola sp. nov. and Rhodococcus xishaensis sp. nov. from marine sponges.</title>
        <authorList>
            <person name="Li L."/>
            <person name="Lin H.W."/>
        </authorList>
    </citation>
    <scope>NUCLEOTIDE SEQUENCE [LARGE SCALE GENOMIC DNA]</scope>
    <source>
        <strain evidence="2 3">LHW50502</strain>
    </source>
</reference>
<evidence type="ECO:0000313" key="2">
    <source>
        <dbReference type="EMBL" id="RVW03520.1"/>
    </source>
</evidence>
<evidence type="ECO:0000313" key="3">
    <source>
        <dbReference type="Proteomes" id="UP000284333"/>
    </source>
</evidence>
<evidence type="ECO:0000259" key="1">
    <source>
        <dbReference type="Pfam" id="PF18702"/>
    </source>
</evidence>
<dbReference type="OrthoDB" id="4762219at2"/>
<gene>
    <name evidence="2" type="ORF">EF834_10440</name>
</gene>
<organism evidence="2 3">
    <name type="scientific">Rhodococcus spongiicola</name>
    <dbReference type="NCBI Taxonomy" id="2487352"/>
    <lineage>
        <taxon>Bacteria</taxon>
        <taxon>Bacillati</taxon>
        <taxon>Actinomycetota</taxon>
        <taxon>Actinomycetes</taxon>
        <taxon>Mycobacteriales</taxon>
        <taxon>Nocardiaceae</taxon>
        <taxon>Rhodococcus</taxon>
    </lineage>
</organism>
<keyword evidence="3" id="KW-1185">Reference proteome</keyword>
<dbReference type="AlphaFoldDB" id="A0A438AXV4"/>
<dbReference type="RefSeq" id="WP_127947114.1">
    <property type="nucleotide sequence ID" value="NZ_RKLN01000003.1"/>
</dbReference>
<accession>A0A438AXV4</accession>
<name>A0A438AXV4_9NOCA</name>
<dbReference type="EMBL" id="RKLN01000003">
    <property type="protein sequence ID" value="RVW03520.1"/>
    <property type="molecule type" value="Genomic_DNA"/>
</dbReference>
<dbReference type="Proteomes" id="UP000284333">
    <property type="component" value="Unassembled WGS sequence"/>
</dbReference>
<feature type="domain" description="DUF5642" evidence="1">
    <location>
        <begin position="58"/>
        <end position="205"/>
    </location>
</feature>